<dbReference type="PATRIC" id="fig|1086011.3.peg.2380"/>
<dbReference type="GO" id="GO:0016787">
    <property type="term" value="F:hydrolase activity"/>
    <property type="evidence" value="ECO:0007669"/>
    <property type="project" value="UniProtKB-KW"/>
</dbReference>
<dbReference type="SFLD" id="SFLDG01129">
    <property type="entry name" value="C1.5:_HAD__Beta-PGM__Phosphata"/>
    <property type="match status" value="1"/>
</dbReference>
<comment type="caution">
    <text evidence="1">The sequence shown here is derived from an EMBL/GenBank/DDBJ whole genome shotgun (WGS) entry which is preliminary data.</text>
</comment>
<dbReference type="SFLD" id="SFLDS00003">
    <property type="entry name" value="Haloacid_Dehalogenase"/>
    <property type="match status" value="1"/>
</dbReference>
<dbReference type="InterPro" id="IPR051828">
    <property type="entry name" value="HAD-like_hydrolase_domain"/>
</dbReference>
<dbReference type="RefSeq" id="WP_007138608.1">
    <property type="nucleotide sequence ID" value="NZ_AHKF01000018.1"/>
</dbReference>
<keyword evidence="2" id="KW-1185">Reference proteome</keyword>
<gene>
    <name evidence="1" type="ORF">HJ01_02431</name>
</gene>
<evidence type="ECO:0000313" key="2">
    <source>
        <dbReference type="Proteomes" id="UP000005566"/>
    </source>
</evidence>
<organism evidence="1 2">
    <name type="scientific">Flavobacterium frigoris (strain PS1)</name>
    <dbReference type="NCBI Taxonomy" id="1086011"/>
    <lineage>
        <taxon>Bacteria</taxon>
        <taxon>Pseudomonadati</taxon>
        <taxon>Bacteroidota</taxon>
        <taxon>Flavobacteriia</taxon>
        <taxon>Flavobacteriales</taxon>
        <taxon>Flavobacteriaceae</taxon>
        <taxon>Flavobacterium</taxon>
    </lineage>
</organism>
<dbReference type="Gene3D" id="3.40.50.1000">
    <property type="entry name" value="HAD superfamily/HAD-like"/>
    <property type="match status" value="1"/>
</dbReference>
<dbReference type="STRING" id="1086011.HJ01_02431"/>
<dbReference type="EMBL" id="AHKF01000018">
    <property type="protein sequence ID" value="EIA08709.1"/>
    <property type="molecule type" value="Genomic_DNA"/>
</dbReference>
<dbReference type="AlphaFoldDB" id="H7FT12"/>
<dbReference type="Gene3D" id="1.10.150.400">
    <property type="match status" value="1"/>
</dbReference>
<dbReference type="OrthoDB" id="3669651at2"/>
<dbReference type="PANTHER" id="PTHR46191">
    <property type="match status" value="1"/>
</dbReference>
<sequence length="221" mass="26070">MKIDYKKYSHVSFDLWLTLIKSNPEFKSKRNQLFKDFFKVEASIEKITEVVRYYDVLCNNTNEKTGLNIDTFEIYYLILNALKVSVNEINTEQLNQFYKETEMLFMDYKPQLINPQTDSLFKEIISQNKTINILSNTGFIKGYTLRKLITHYGLNEYFKFQIYSDEVGYSKPNPKMFQLVHDEINSFKNVQKNEVIHIGDNQTADYNGAISFGFDAYLLKN</sequence>
<dbReference type="eggNOG" id="COG1011">
    <property type="taxonomic scope" value="Bacteria"/>
</dbReference>
<evidence type="ECO:0000313" key="1">
    <source>
        <dbReference type="EMBL" id="EIA08709.1"/>
    </source>
</evidence>
<dbReference type="SUPFAM" id="SSF56784">
    <property type="entry name" value="HAD-like"/>
    <property type="match status" value="1"/>
</dbReference>
<name>H7FT12_FLAFP</name>
<dbReference type="InterPro" id="IPR036412">
    <property type="entry name" value="HAD-like_sf"/>
</dbReference>
<dbReference type="Pfam" id="PF00702">
    <property type="entry name" value="Hydrolase"/>
    <property type="match status" value="1"/>
</dbReference>
<reference evidence="1 2" key="1">
    <citation type="journal article" date="2014" name="Acta Crystallogr. D">
        <title>Structure-based characterization and antifreeze properties of a hyperactive ice-binding protein from the Antarctic bacterium Flavobacterium frigoris PS1.</title>
        <authorList>
            <person name="Do H."/>
            <person name="Kim S.J."/>
            <person name="Kim H.J."/>
            <person name="Lee J.H."/>
        </authorList>
    </citation>
    <scope>NUCLEOTIDE SEQUENCE [LARGE SCALE GENOMIC DNA]</scope>
    <source>
        <strain evidence="1 2">PS1</strain>
    </source>
</reference>
<dbReference type="NCBIfam" id="TIGR01549">
    <property type="entry name" value="HAD-SF-IA-v1"/>
    <property type="match status" value="1"/>
</dbReference>
<dbReference type="Proteomes" id="UP000005566">
    <property type="component" value="Unassembled WGS sequence"/>
</dbReference>
<dbReference type="InterPro" id="IPR023214">
    <property type="entry name" value="HAD_sf"/>
</dbReference>
<proteinExistence type="predicted"/>
<protein>
    <submittedName>
        <fullName evidence="1">Dehalogenase-hydrolase</fullName>
    </submittedName>
</protein>
<dbReference type="InterPro" id="IPR006439">
    <property type="entry name" value="HAD-SF_hydro_IA"/>
</dbReference>
<dbReference type="PANTHER" id="PTHR46191:SF2">
    <property type="entry name" value="HALOACID DEHALOGENASE-LIKE HYDROLASE DOMAIN-CONTAINING PROTEIN 3"/>
    <property type="match status" value="1"/>
</dbReference>
<accession>H7FT12</accession>